<dbReference type="Proteomes" id="UP000289792">
    <property type="component" value="Unassembled WGS sequence"/>
</dbReference>
<dbReference type="PROSITE" id="PS51910">
    <property type="entry name" value="GH18_2"/>
    <property type="match status" value="1"/>
</dbReference>
<keyword evidence="4" id="KW-0146">Chitin degradation</keyword>
<dbReference type="CDD" id="cd06548">
    <property type="entry name" value="GH18_chitinase"/>
    <property type="match status" value="1"/>
</dbReference>
<dbReference type="InterPro" id="IPR001579">
    <property type="entry name" value="Glyco_hydro_18_chit_AS"/>
</dbReference>
<comment type="similarity">
    <text evidence="7">Belongs to the glycosyl hydrolase 18 family.</text>
</comment>
<dbReference type="Pfam" id="PF00704">
    <property type="entry name" value="Glyco_hydro_18"/>
    <property type="match status" value="1"/>
</dbReference>
<dbReference type="InterPro" id="IPR001223">
    <property type="entry name" value="Glyco_hydro18_cat"/>
</dbReference>
<dbReference type="PANTHER" id="PTHR11177:SF317">
    <property type="entry name" value="CHITINASE 12-RELATED"/>
    <property type="match status" value="1"/>
</dbReference>
<evidence type="ECO:0000256" key="6">
    <source>
        <dbReference type="RuleBase" id="RU000489"/>
    </source>
</evidence>
<dbReference type="Gene3D" id="3.10.50.10">
    <property type="match status" value="1"/>
</dbReference>
<reference evidence="9 10" key="1">
    <citation type="submission" date="2019-01" db="EMBL/GenBank/DDBJ databases">
        <title>Genome sequence of the Antarctic species Gelidibacter gilvus ACAM 158(T).</title>
        <authorList>
            <person name="Bowman J.P."/>
        </authorList>
    </citation>
    <scope>NUCLEOTIDE SEQUENCE [LARGE SCALE GENOMIC DNA]</scope>
    <source>
        <strain evidence="9 10">IC158</strain>
    </source>
</reference>
<dbReference type="SUPFAM" id="SSF54556">
    <property type="entry name" value="Chitinase insertion domain"/>
    <property type="match status" value="1"/>
</dbReference>
<dbReference type="OrthoDB" id="9775889at2"/>
<evidence type="ECO:0000256" key="1">
    <source>
        <dbReference type="ARBA" id="ARBA00000822"/>
    </source>
</evidence>
<keyword evidence="4" id="KW-0624">Polysaccharide degradation</keyword>
<dbReference type="AlphaFoldDB" id="A0A4Q0XIS9"/>
<evidence type="ECO:0000313" key="9">
    <source>
        <dbReference type="EMBL" id="RXJ49941.1"/>
    </source>
</evidence>
<dbReference type="PROSITE" id="PS01095">
    <property type="entry name" value="GH18_1"/>
    <property type="match status" value="1"/>
</dbReference>
<evidence type="ECO:0000256" key="5">
    <source>
        <dbReference type="ARBA" id="ARBA00023295"/>
    </source>
</evidence>
<evidence type="ECO:0000313" key="10">
    <source>
        <dbReference type="Proteomes" id="UP000289792"/>
    </source>
</evidence>
<dbReference type="InterPro" id="IPR011583">
    <property type="entry name" value="Chitinase_II/V-like_cat"/>
</dbReference>
<sequence length="388" mass="44249">MRVIKYIFLIPLFFACNNSSEKKEETNQEVSNQEQTTAKRSDVDLKIIGYAAGYEDYDFSKIDATKLTHINFAFANIVEGKAAFELETDAAKIATLIGLKSKNPDLKVLYSVGGWVWSDQFSTMAAYDASRKKFAESCVELLKNHDFDGVDLDWEYPGQRAEDNDFRPSDKDNFTLLLAEIRKSLDVQGEKDNTHYLLTIATGADQTYIDHTNLGEAHKHLDFINVMGYDFYQGWMFQTGHHANLHPSDKEKYGGNSGVESIDRHIEAGVPVEKLVLGIPFYGRQWEKVAPTEVPLYASANQGGYIISYWEILEKLKSGKHEKMYDESAKASYLWNPTDNIFISYDTPKEIKLKAEYIKEKGLGGVMFWEYSLDKDQELLNTLFESLF</sequence>
<dbReference type="EC" id="3.2.1.14" evidence="2"/>
<dbReference type="GO" id="GO:0008061">
    <property type="term" value="F:chitin binding"/>
    <property type="evidence" value="ECO:0007669"/>
    <property type="project" value="InterPro"/>
</dbReference>
<dbReference type="InterPro" id="IPR029070">
    <property type="entry name" value="Chitinase_insertion_sf"/>
</dbReference>
<comment type="caution">
    <text evidence="9">The sequence shown here is derived from an EMBL/GenBank/DDBJ whole genome shotgun (WGS) entry which is preliminary data.</text>
</comment>
<keyword evidence="4" id="KW-0119">Carbohydrate metabolism</keyword>
<keyword evidence="10" id="KW-1185">Reference proteome</keyword>
<dbReference type="SMART" id="SM00636">
    <property type="entry name" value="Glyco_18"/>
    <property type="match status" value="1"/>
</dbReference>
<evidence type="ECO:0000256" key="2">
    <source>
        <dbReference type="ARBA" id="ARBA00012729"/>
    </source>
</evidence>
<keyword evidence="5 6" id="KW-0326">Glycosidase</keyword>
<dbReference type="RefSeq" id="WP_129017509.1">
    <property type="nucleotide sequence ID" value="NZ_SDDZ01000005.1"/>
</dbReference>
<evidence type="ECO:0000256" key="7">
    <source>
        <dbReference type="RuleBase" id="RU004453"/>
    </source>
</evidence>
<protein>
    <recommendedName>
        <fullName evidence="2">chitinase</fullName>
        <ecNumber evidence="2">3.2.1.14</ecNumber>
    </recommendedName>
</protein>
<dbReference type="EMBL" id="SDDZ01000005">
    <property type="protein sequence ID" value="RXJ49941.1"/>
    <property type="molecule type" value="Genomic_DNA"/>
</dbReference>
<dbReference type="InterPro" id="IPR017853">
    <property type="entry name" value="GH"/>
</dbReference>
<feature type="domain" description="GH18" evidence="8">
    <location>
        <begin position="45"/>
        <end position="388"/>
    </location>
</feature>
<organism evidence="9 10">
    <name type="scientific">Gelidibacter gilvus</name>
    <dbReference type="NCBI Taxonomy" id="59602"/>
    <lineage>
        <taxon>Bacteria</taxon>
        <taxon>Pseudomonadati</taxon>
        <taxon>Bacteroidota</taxon>
        <taxon>Flavobacteriia</taxon>
        <taxon>Flavobacteriales</taxon>
        <taxon>Flavobacteriaceae</taxon>
        <taxon>Gelidibacter</taxon>
    </lineage>
</organism>
<evidence type="ECO:0000256" key="4">
    <source>
        <dbReference type="ARBA" id="ARBA00023024"/>
    </source>
</evidence>
<keyword evidence="3 6" id="KW-0378">Hydrolase</keyword>
<dbReference type="GO" id="GO:0008843">
    <property type="term" value="F:endochitinase activity"/>
    <property type="evidence" value="ECO:0007669"/>
    <property type="project" value="UniProtKB-EC"/>
</dbReference>
<proteinExistence type="inferred from homology"/>
<gene>
    <name evidence="9" type="ORF">ESZ48_10875</name>
</gene>
<comment type="catalytic activity">
    <reaction evidence="1">
        <text>Random endo-hydrolysis of N-acetyl-beta-D-glucosaminide (1-&gt;4)-beta-linkages in chitin and chitodextrins.</text>
        <dbReference type="EC" id="3.2.1.14"/>
    </reaction>
</comment>
<dbReference type="SUPFAM" id="SSF51445">
    <property type="entry name" value="(Trans)glycosidases"/>
    <property type="match status" value="1"/>
</dbReference>
<dbReference type="InterPro" id="IPR050314">
    <property type="entry name" value="Glycosyl_Hydrlase_18"/>
</dbReference>
<dbReference type="GO" id="GO:0005975">
    <property type="term" value="P:carbohydrate metabolic process"/>
    <property type="evidence" value="ECO:0007669"/>
    <property type="project" value="InterPro"/>
</dbReference>
<dbReference type="Gene3D" id="3.20.20.80">
    <property type="entry name" value="Glycosidases"/>
    <property type="match status" value="1"/>
</dbReference>
<dbReference type="GO" id="GO:0006032">
    <property type="term" value="P:chitin catabolic process"/>
    <property type="evidence" value="ECO:0007669"/>
    <property type="project" value="UniProtKB-KW"/>
</dbReference>
<evidence type="ECO:0000259" key="8">
    <source>
        <dbReference type="PROSITE" id="PS51910"/>
    </source>
</evidence>
<name>A0A4Q0XIS9_9FLAO</name>
<evidence type="ECO:0000256" key="3">
    <source>
        <dbReference type="ARBA" id="ARBA00022801"/>
    </source>
</evidence>
<accession>A0A4Q0XIS9</accession>
<dbReference type="PANTHER" id="PTHR11177">
    <property type="entry name" value="CHITINASE"/>
    <property type="match status" value="1"/>
</dbReference>
<dbReference type="PROSITE" id="PS51257">
    <property type="entry name" value="PROKAR_LIPOPROTEIN"/>
    <property type="match status" value="1"/>
</dbReference>